<feature type="transmembrane region" description="Helical" evidence="7">
    <location>
        <begin position="401"/>
        <end position="422"/>
    </location>
</feature>
<evidence type="ECO:0000256" key="5">
    <source>
        <dbReference type="ARBA" id="ARBA00023136"/>
    </source>
</evidence>
<feature type="transmembrane region" description="Helical" evidence="7">
    <location>
        <begin position="434"/>
        <end position="455"/>
    </location>
</feature>
<feature type="transmembrane region" description="Helical" evidence="7">
    <location>
        <begin position="117"/>
        <end position="139"/>
    </location>
</feature>
<dbReference type="InterPro" id="IPR011701">
    <property type="entry name" value="MFS"/>
</dbReference>
<dbReference type="GeneID" id="17354570"/>
<dbReference type="KEGG" id="cvr:CHLNCDRAFT_134195"/>
<feature type="transmembrane region" description="Helical" evidence="7">
    <location>
        <begin position="344"/>
        <end position="364"/>
    </location>
</feature>
<dbReference type="InterPro" id="IPR020846">
    <property type="entry name" value="MFS_dom"/>
</dbReference>
<evidence type="ECO:0000256" key="1">
    <source>
        <dbReference type="ARBA" id="ARBA00004141"/>
    </source>
</evidence>
<dbReference type="Pfam" id="PF07690">
    <property type="entry name" value="MFS_1"/>
    <property type="match status" value="1"/>
</dbReference>
<evidence type="ECO:0000313" key="10">
    <source>
        <dbReference type="Proteomes" id="UP000008141"/>
    </source>
</evidence>
<evidence type="ECO:0000256" key="7">
    <source>
        <dbReference type="SAM" id="Phobius"/>
    </source>
</evidence>
<evidence type="ECO:0000256" key="2">
    <source>
        <dbReference type="ARBA" id="ARBA00022448"/>
    </source>
</evidence>
<dbReference type="OrthoDB" id="196786at2759"/>
<dbReference type="PROSITE" id="PS50850">
    <property type="entry name" value="MFS"/>
    <property type="match status" value="1"/>
</dbReference>
<gene>
    <name evidence="9" type="ORF">CHLNCDRAFT_134195</name>
</gene>
<reference evidence="9 10" key="1">
    <citation type="journal article" date="2010" name="Plant Cell">
        <title>The Chlorella variabilis NC64A genome reveals adaptation to photosymbiosis, coevolution with viruses, and cryptic sex.</title>
        <authorList>
            <person name="Blanc G."/>
            <person name="Duncan G."/>
            <person name="Agarkova I."/>
            <person name="Borodovsky M."/>
            <person name="Gurnon J."/>
            <person name="Kuo A."/>
            <person name="Lindquist E."/>
            <person name="Lucas S."/>
            <person name="Pangilinan J."/>
            <person name="Polle J."/>
            <person name="Salamov A."/>
            <person name="Terry A."/>
            <person name="Yamada T."/>
            <person name="Dunigan D.D."/>
            <person name="Grigoriev I.V."/>
            <person name="Claverie J.M."/>
            <person name="Van Etten J.L."/>
        </authorList>
    </citation>
    <scope>NUCLEOTIDE SEQUENCE [LARGE SCALE GENOMIC DNA]</scope>
    <source>
        <strain evidence="9 10">NC64A</strain>
    </source>
</reference>
<dbReference type="EMBL" id="GL433845">
    <property type="protein sequence ID" value="EFN55132.1"/>
    <property type="molecule type" value="Genomic_DNA"/>
</dbReference>
<dbReference type="Gene3D" id="1.20.1250.20">
    <property type="entry name" value="MFS general substrate transporter like domains"/>
    <property type="match status" value="2"/>
</dbReference>
<evidence type="ECO:0000256" key="6">
    <source>
        <dbReference type="SAM" id="MobiDB-lite"/>
    </source>
</evidence>
<feature type="domain" description="Major facilitator superfamily (MFS) profile" evidence="8">
    <location>
        <begin position="27"/>
        <end position="493"/>
    </location>
</feature>
<feature type="transmembrane region" description="Helical" evidence="7">
    <location>
        <begin position="376"/>
        <end position="395"/>
    </location>
</feature>
<dbReference type="InParanoid" id="E1ZFH0"/>
<keyword evidence="5 7" id="KW-0472">Membrane</keyword>
<dbReference type="RefSeq" id="XP_005847234.1">
    <property type="nucleotide sequence ID" value="XM_005847172.1"/>
</dbReference>
<organism evidence="10">
    <name type="scientific">Chlorella variabilis</name>
    <name type="common">Green alga</name>
    <dbReference type="NCBI Taxonomy" id="554065"/>
    <lineage>
        <taxon>Eukaryota</taxon>
        <taxon>Viridiplantae</taxon>
        <taxon>Chlorophyta</taxon>
        <taxon>core chlorophytes</taxon>
        <taxon>Trebouxiophyceae</taxon>
        <taxon>Chlorellales</taxon>
        <taxon>Chlorellaceae</taxon>
        <taxon>Chlorella clade</taxon>
        <taxon>Chlorella</taxon>
    </lineage>
</organism>
<keyword evidence="3 7" id="KW-0812">Transmembrane</keyword>
<accession>E1ZFH0</accession>
<evidence type="ECO:0000259" key="8">
    <source>
        <dbReference type="PROSITE" id="PS50850"/>
    </source>
</evidence>
<dbReference type="InterPro" id="IPR036259">
    <property type="entry name" value="MFS_trans_sf"/>
</dbReference>
<proteinExistence type="predicted"/>
<dbReference type="FunFam" id="1.20.1250.20:FF:000018">
    <property type="entry name" value="MFS transporter permease"/>
    <property type="match status" value="1"/>
</dbReference>
<feature type="transmembrane region" description="Helical" evidence="7">
    <location>
        <begin position="275"/>
        <end position="296"/>
    </location>
</feature>
<evidence type="ECO:0000256" key="4">
    <source>
        <dbReference type="ARBA" id="ARBA00022989"/>
    </source>
</evidence>
<feature type="transmembrane region" description="Helical" evidence="7">
    <location>
        <begin position="467"/>
        <end position="488"/>
    </location>
</feature>
<name>E1ZFH0_CHLVA</name>
<feature type="region of interest" description="Disordered" evidence="6">
    <location>
        <begin position="502"/>
        <end position="578"/>
    </location>
</feature>
<sequence length="578" mass="60599">MAVAESDLGEDAAVDPAAVIRKLDRHLIPWLFSLGILCYLDRTNLSFAALDLNRDLHLSCSTYGLGASLFFISYALFQMPSTVVCARLGAHIWLSANIVAWGAVAAMFALASSVPAFLALRFLLGATESAAFPGMWYHLSTFYSEAEMGPAYAKVASCTAVAQVVGAPLAAGILAMDGVGGLRGWQWLFILEGGATVVFGALLRFALAPSPAKARMLTRAEREWLRHRQETARTAMGAAGQQGAHPQAREGGGSTCAGFMHQFKGTLGVVRDWRILWLSGCWLLVAAVMFGMTFFMPLLVSAMFSGGGAISGVSGGGGGGHGACHSDDGDGESGGEGERQHSSLVALASAVPFMLAAVGMNINARLAGRANERHRHAGVPILLAGILLGLVPLAARTAGPGLAFALLSMTAGLCWSFHGPFFSWPAVFLPNEQAAAGFAFINSIGAVGGFIGPYLLGVLSDRGDGGFGTAMLVLACFLLVSGTLILLFPAPGHREEQAVTVSLKPSDPSGEYSLAPAGDRSSTQCLSPRDEEEQDGDMESQQRPAGWQQRHSRHKAASSAGQLSEVEFQPILDGARST</sequence>
<keyword evidence="4 7" id="KW-1133">Transmembrane helix</keyword>
<keyword evidence="10" id="KW-1185">Reference proteome</keyword>
<comment type="subcellular location">
    <subcellularLocation>
        <location evidence="1">Membrane</location>
        <topology evidence="1">Multi-pass membrane protein</topology>
    </subcellularLocation>
</comment>
<feature type="transmembrane region" description="Helical" evidence="7">
    <location>
        <begin position="187"/>
        <end position="207"/>
    </location>
</feature>
<keyword evidence="2" id="KW-0813">Transport</keyword>
<dbReference type="OMA" id="VSGWIMR"/>
<feature type="transmembrane region" description="Helical" evidence="7">
    <location>
        <begin position="89"/>
        <end position="111"/>
    </location>
</feature>
<dbReference type="GO" id="GO:0016020">
    <property type="term" value="C:membrane"/>
    <property type="evidence" value="ECO:0007669"/>
    <property type="project" value="UniProtKB-SubCell"/>
</dbReference>
<dbReference type="eggNOG" id="KOG2533">
    <property type="taxonomic scope" value="Eukaryota"/>
</dbReference>
<evidence type="ECO:0000313" key="9">
    <source>
        <dbReference type="EMBL" id="EFN55132.1"/>
    </source>
</evidence>
<evidence type="ECO:0000256" key="3">
    <source>
        <dbReference type="ARBA" id="ARBA00022692"/>
    </source>
</evidence>
<feature type="transmembrane region" description="Helical" evidence="7">
    <location>
        <begin position="56"/>
        <end position="77"/>
    </location>
</feature>
<dbReference type="PANTHER" id="PTHR43791">
    <property type="entry name" value="PERMEASE-RELATED"/>
    <property type="match status" value="1"/>
</dbReference>
<dbReference type="PANTHER" id="PTHR43791:SF36">
    <property type="entry name" value="TRANSPORTER, PUTATIVE (AFU_ORTHOLOGUE AFUA_6G08340)-RELATED"/>
    <property type="match status" value="1"/>
</dbReference>
<dbReference type="Proteomes" id="UP000008141">
    <property type="component" value="Unassembled WGS sequence"/>
</dbReference>
<dbReference type="GO" id="GO:0022857">
    <property type="term" value="F:transmembrane transporter activity"/>
    <property type="evidence" value="ECO:0007669"/>
    <property type="project" value="InterPro"/>
</dbReference>
<dbReference type="AlphaFoldDB" id="E1ZFH0"/>
<protein>
    <recommendedName>
        <fullName evidence="8">Major facilitator superfamily (MFS) profile domain-containing protein</fullName>
    </recommendedName>
</protein>
<feature type="transmembrane region" description="Helical" evidence="7">
    <location>
        <begin position="151"/>
        <end position="175"/>
    </location>
</feature>
<dbReference type="SUPFAM" id="SSF103473">
    <property type="entry name" value="MFS general substrate transporter"/>
    <property type="match status" value="1"/>
</dbReference>